<feature type="transmembrane region" description="Helical" evidence="1">
    <location>
        <begin position="12"/>
        <end position="39"/>
    </location>
</feature>
<keyword evidence="2" id="KW-0503">Monooxygenase</keyword>
<dbReference type="EMBL" id="FUKM01000014">
    <property type="protein sequence ID" value="SJN10597.1"/>
    <property type="molecule type" value="Genomic_DNA"/>
</dbReference>
<dbReference type="PIRSF" id="PIRSF038991">
    <property type="entry name" value="Protein_AbrB"/>
    <property type="match status" value="1"/>
</dbReference>
<dbReference type="Proteomes" id="UP000196331">
    <property type="component" value="Unassembled WGS sequence"/>
</dbReference>
<keyword evidence="1" id="KW-0812">Transmembrane</keyword>
<organism evidence="2 3">
    <name type="scientific">Halomonas citrativorans</name>
    <dbReference type="NCBI Taxonomy" id="2742612"/>
    <lineage>
        <taxon>Bacteria</taxon>
        <taxon>Pseudomonadati</taxon>
        <taxon>Pseudomonadota</taxon>
        <taxon>Gammaproteobacteria</taxon>
        <taxon>Oceanospirillales</taxon>
        <taxon>Halomonadaceae</taxon>
        <taxon>Halomonas</taxon>
    </lineage>
</organism>
<evidence type="ECO:0000256" key="1">
    <source>
        <dbReference type="SAM" id="Phobius"/>
    </source>
</evidence>
<dbReference type="InterPro" id="IPR017516">
    <property type="entry name" value="AbrB_dup"/>
</dbReference>
<reference evidence="2 3" key="1">
    <citation type="submission" date="2017-02" db="EMBL/GenBank/DDBJ databases">
        <authorList>
            <person name="Dridi B."/>
        </authorList>
    </citation>
    <scope>NUCLEOTIDE SEQUENCE [LARGE SCALE GENOMIC DNA]</scope>
    <source>
        <strain evidence="2 3">JB380</strain>
    </source>
</reference>
<feature type="transmembrane region" description="Helical" evidence="1">
    <location>
        <begin position="116"/>
        <end position="134"/>
    </location>
</feature>
<sequence>MKGVVSTRSAKGLLTSLSVGALGGTIFQLTGLPLAWMLGPLVANLLVSSRGVNVVVPERLRNVFLAVMGLVLGSQVTPELAQRVVDWPISAVLLLAGISASTVAASAWYRRCGFDSVSAWFAAAPGAMTAMIILGDKCGGDPQRIAIAQSIRVILVILVLPPLFWAYEGGDGDMALRANEFEHAWMLLLIPLLLPLGRWLRFPTPALLVPLLTAALLSGFDIASLRLPDWGMNLMLWVLGSAIGSRFKGMTRRLWGRYLWQSGIATLLALMVLALFAELIHQFVGVGRDVALLALAPGGVGEMAILAVALNIDPVFVAFHHLLRMVTLMVFAPFWARWLLRHQASNPTNDR</sequence>
<feature type="transmembrane region" description="Helical" evidence="1">
    <location>
        <begin position="322"/>
        <end position="340"/>
    </location>
</feature>
<evidence type="ECO:0000313" key="3">
    <source>
        <dbReference type="Proteomes" id="UP000196331"/>
    </source>
</evidence>
<dbReference type="GO" id="GO:0016020">
    <property type="term" value="C:membrane"/>
    <property type="evidence" value="ECO:0007669"/>
    <property type="project" value="InterPro"/>
</dbReference>
<dbReference type="PANTHER" id="PTHR38457:SF1">
    <property type="entry name" value="REGULATOR ABRB-RELATED"/>
    <property type="match status" value="1"/>
</dbReference>
<gene>
    <name evidence="2" type="ORF">CZ787_04065</name>
</gene>
<keyword evidence="1" id="KW-0472">Membrane</keyword>
<comment type="caution">
    <text evidence="2">The sequence shown here is derived from an EMBL/GenBank/DDBJ whole genome shotgun (WGS) entry which is preliminary data.</text>
</comment>
<keyword evidence="2" id="KW-0560">Oxidoreductase</keyword>
<feature type="transmembrane region" description="Helical" evidence="1">
    <location>
        <begin position="290"/>
        <end position="310"/>
    </location>
</feature>
<feature type="transmembrane region" description="Helical" evidence="1">
    <location>
        <begin position="146"/>
        <end position="164"/>
    </location>
</feature>
<dbReference type="RefSeq" id="WP_087106409.1">
    <property type="nucleotide sequence ID" value="NZ_FUKM01000014.1"/>
</dbReference>
<evidence type="ECO:0000313" key="2">
    <source>
        <dbReference type="EMBL" id="SJN10597.1"/>
    </source>
</evidence>
<protein>
    <submittedName>
        <fullName evidence="2">Ammonia monooxygenase</fullName>
    </submittedName>
</protein>
<feature type="transmembrane region" description="Helical" evidence="1">
    <location>
        <begin position="259"/>
        <end position="284"/>
    </location>
</feature>
<dbReference type="NCBIfam" id="TIGR03082">
    <property type="entry name" value="Gneg_AbrB_dup"/>
    <property type="match status" value="2"/>
</dbReference>
<keyword evidence="1" id="KW-1133">Transmembrane helix</keyword>
<dbReference type="GO" id="GO:0004497">
    <property type="term" value="F:monooxygenase activity"/>
    <property type="evidence" value="ECO:0007669"/>
    <property type="project" value="UniProtKB-KW"/>
</dbReference>
<dbReference type="AlphaFoldDB" id="A0A1R4HST8"/>
<dbReference type="OrthoDB" id="7157734at2"/>
<proteinExistence type="predicted"/>
<dbReference type="InterPro" id="IPR007820">
    <property type="entry name" value="AbrB_fam"/>
</dbReference>
<dbReference type="PANTHER" id="PTHR38457">
    <property type="entry name" value="REGULATOR ABRB-RELATED"/>
    <property type="match status" value="1"/>
</dbReference>
<feature type="transmembrane region" description="Helical" evidence="1">
    <location>
        <begin position="89"/>
        <end position="110"/>
    </location>
</feature>
<dbReference type="GO" id="GO:0010468">
    <property type="term" value="P:regulation of gene expression"/>
    <property type="evidence" value="ECO:0007669"/>
    <property type="project" value="InterPro"/>
</dbReference>
<name>A0A1R4HST8_9GAMM</name>
<accession>A0A1R4HST8</accession>
<dbReference type="Pfam" id="PF05145">
    <property type="entry name" value="AbrB"/>
    <property type="match status" value="1"/>
</dbReference>